<reference evidence="1" key="2">
    <citation type="submission" date="2021-12" db="EMBL/GenBank/DDBJ databases">
        <title>Resequencing data analysis of finger millet.</title>
        <authorList>
            <person name="Hatakeyama M."/>
            <person name="Aluri S."/>
            <person name="Balachadran M.T."/>
            <person name="Sivarajan S.R."/>
            <person name="Poveda L."/>
            <person name="Shimizu-Inatsugi R."/>
            <person name="Schlapbach R."/>
            <person name="Sreeman S.M."/>
            <person name="Shimizu K.K."/>
        </authorList>
    </citation>
    <scope>NUCLEOTIDE SEQUENCE</scope>
</reference>
<dbReference type="GO" id="GO:0004497">
    <property type="term" value="F:monooxygenase activity"/>
    <property type="evidence" value="ECO:0007669"/>
    <property type="project" value="InterPro"/>
</dbReference>
<dbReference type="InterPro" id="IPR036396">
    <property type="entry name" value="Cyt_P450_sf"/>
</dbReference>
<dbReference type="GO" id="GO:0005506">
    <property type="term" value="F:iron ion binding"/>
    <property type="evidence" value="ECO:0007669"/>
    <property type="project" value="InterPro"/>
</dbReference>
<dbReference type="SUPFAM" id="SSF48264">
    <property type="entry name" value="Cytochrome P450"/>
    <property type="match status" value="1"/>
</dbReference>
<proteinExistence type="predicted"/>
<dbReference type="Gene3D" id="1.10.630.10">
    <property type="entry name" value="Cytochrome P450"/>
    <property type="match status" value="1"/>
</dbReference>
<sequence>MTDDARHLKIYVGKIDGEVRRQLEERGSGRRTVTVMPLMKRLTFDIISSLLFGLERTWAVPVNLPFTAYSRSLRASARARRLLTGITREIKAKLQCGEASRSSDLMACLLSLTDDHGHPRRWQLHIVHAHMTLSCILASFPSSSNH</sequence>
<evidence type="ECO:0000313" key="1">
    <source>
        <dbReference type="EMBL" id="GJN11602.1"/>
    </source>
</evidence>
<accession>A0AAV5DMQ3</accession>
<reference evidence="1" key="1">
    <citation type="journal article" date="2018" name="DNA Res.">
        <title>Multiple hybrid de novo genome assembly of finger millet, an orphan allotetraploid crop.</title>
        <authorList>
            <person name="Hatakeyama M."/>
            <person name="Aluri S."/>
            <person name="Balachadran M.T."/>
            <person name="Sivarajan S.R."/>
            <person name="Patrignani A."/>
            <person name="Gruter S."/>
            <person name="Poveda L."/>
            <person name="Shimizu-Inatsugi R."/>
            <person name="Baeten J."/>
            <person name="Francoijs K.J."/>
            <person name="Nataraja K.N."/>
            <person name="Reddy Y.A.N."/>
            <person name="Phadnis S."/>
            <person name="Ravikumar R.L."/>
            <person name="Schlapbach R."/>
            <person name="Sreeman S.M."/>
            <person name="Shimizu K.K."/>
        </authorList>
    </citation>
    <scope>NUCLEOTIDE SEQUENCE</scope>
</reference>
<organism evidence="1 2">
    <name type="scientific">Eleusine coracana subsp. coracana</name>
    <dbReference type="NCBI Taxonomy" id="191504"/>
    <lineage>
        <taxon>Eukaryota</taxon>
        <taxon>Viridiplantae</taxon>
        <taxon>Streptophyta</taxon>
        <taxon>Embryophyta</taxon>
        <taxon>Tracheophyta</taxon>
        <taxon>Spermatophyta</taxon>
        <taxon>Magnoliopsida</taxon>
        <taxon>Liliopsida</taxon>
        <taxon>Poales</taxon>
        <taxon>Poaceae</taxon>
        <taxon>PACMAD clade</taxon>
        <taxon>Chloridoideae</taxon>
        <taxon>Cynodonteae</taxon>
        <taxon>Eleusininae</taxon>
        <taxon>Eleusine</taxon>
    </lineage>
</organism>
<gene>
    <name evidence="1" type="primary">ga29803</name>
    <name evidence="1" type="ORF">PR202_ga29803</name>
</gene>
<keyword evidence="2" id="KW-1185">Reference proteome</keyword>
<protein>
    <submittedName>
        <fullName evidence="1">Uncharacterized protein</fullName>
    </submittedName>
</protein>
<name>A0AAV5DMQ3_ELECO</name>
<comment type="caution">
    <text evidence="1">The sequence shown here is derived from an EMBL/GenBank/DDBJ whole genome shotgun (WGS) entry which is preliminary data.</text>
</comment>
<dbReference type="AlphaFoldDB" id="A0AAV5DMQ3"/>
<dbReference type="EMBL" id="BQKI01000018">
    <property type="protein sequence ID" value="GJN11602.1"/>
    <property type="molecule type" value="Genomic_DNA"/>
</dbReference>
<dbReference type="GO" id="GO:0016705">
    <property type="term" value="F:oxidoreductase activity, acting on paired donors, with incorporation or reduction of molecular oxygen"/>
    <property type="evidence" value="ECO:0007669"/>
    <property type="project" value="InterPro"/>
</dbReference>
<dbReference type="GO" id="GO:0020037">
    <property type="term" value="F:heme binding"/>
    <property type="evidence" value="ECO:0007669"/>
    <property type="project" value="InterPro"/>
</dbReference>
<evidence type="ECO:0000313" key="2">
    <source>
        <dbReference type="Proteomes" id="UP001054889"/>
    </source>
</evidence>
<dbReference type="Proteomes" id="UP001054889">
    <property type="component" value="Unassembled WGS sequence"/>
</dbReference>